<dbReference type="InterPro" id="IPR021737">
    <property type="entry name" value="Phage_phiKZ_Orf197"/>
</dbReference>
<dbReference type="AlphaFoldDB" id="A0A074L045"/>
<keyword evidence="1" id="KW-0812">Transmembrane</keyword>
<gene>
    <name evidence="2" type="ORF">EL17_10210</name>
</gene>
<evidence type="ECO:0008006" key="4">
    <source>
        <dbReference type="Google" id="ProtNLM"/>
    </source>
</evidence>
<feature type="transmembrane region" description="Helical" evidence="1">
    <location>
        <begin position="121"/>
        <end position="143"/>
    </location>
</feature>
<dbReference type="STRING" id="1048983.EL17_10210"/>
<feature type="transmembrane region" description="Helical" evidence="1">
    <location>
        <begin position="86"/>
        <end position="109"/>
    </location>
</feature>
<reference evidence="2 3" key="1">
    <citation type="submission" date="2014-04" db="EMBL/GenBank/DDBJ databases">
        <title>Characterization and application of a salt tolerant electro-active bacterium.</title>
        <authorList>
            <person name="Yang L."/>
            <person name="Wei S."/>
            <person name="Tay Q.X.M."/>
        </authorList>
    </citation>
    <scope>NUCLEOTIDE SEQUENCE [LARGE SCALE GENOMIC DNA]</scope>
    <source>
        <strain evidence="2 3">LY1</strain>
    </source>
</reference>
<keyword evidence="1" id="KW-0472">Membrane</keyword>
<comment type="caution">
    <text evidence="2">The sequence shown here is derived from an EMBL/GenBank/DDBJ whole genome shotgun (WGS) entry which is preliminary data.</text>
</comment>
<evidence type="ECO:0000313" key="2">
    <source>
        <dbReference type="EMBL" id="KEO73865.1"/>
    </source>
</evidence>
<organism evidence="2 3">
    <name type="scientific">Anditalea andensis</name>
    <dbReference type="NCBI Taxonomy" id="1048983"/>
    <lineage>
        <taxon>Bacteria</taxon>
        <taxon>Pseudomonadati</taxon>
        <taxon>Bacteroidota</taxon>
        <taxon>Cytophagia</taxon>
        <taxon>Cytophagales</taxon>
        <taxon>Cytophagaceae</taxon>
        <taxon>Anditalea</taxon>
    </lineage>
</organism>
<dbReference type="EMBL" id="JMIH01000018">
    <property type="protein sequence ID" value="KEO73865.1"/>
    <property type="molecule type" value="Genomic_DNA"/>
</dbReference>
<dbReference type="RefSeq" id="WP_035073908.1">
    <property type="nucleotide sequence ID" value="NZ_JMIH01000018.1"/>
</dbReference>
<feature type="transmembrane region" description="Helical" evidence="1">
    <location>
        <begin position="42"/>
        <end position="66"/>
    </location>
</feature>
<dbReference type="Pfam" id="PF11750">
    <property type="entry name" value="DUF3307"/>
    <property type="match status" value="1"/>
</dbReference>
<dbReference type="Proteomes" id="UP000027821">
    <property type="component" value="Unassembled WGS sequence"/>
</dbReference>
<name>A0A074L045_9BACT</name>
<protein>
    <recommendedName>
        <fullName evidence="4">DUF3307 domain-containing protein</fullName>
    </recommendedName>
</protein>
<keyword evidence="3" id="KW-1185">Reference proteome</keyword>
<dbReference type="OrthoDB" id="8536716at2"/>
<accession>A0A074L045</accession>
<evidence type="ECO:0000256" key="1">
    <source>
        <dbReference type="SAM" id="Phobius"/>
    </source>
</evidence>
<sequence>MNLFVKLLVAHLLGDFIFQSKKWVEHKIEYTYKSKYLYIHSLLHGILSWLLVFQIAFWPYVLVIMVTHYFIDLTKLIFQKNDKQKAWFFIDQALHLMVIGIVTWTYLGFEKIHFPDLTTKTWSIWAALIFLTTPTSVVIKILMSSWTPKVGVQDNSLQNAGKFIGILERLLIFTFITTAHWEGIGFLIAAKSIFRFGDLQESKDRKMTEYILIGTLLSFAIATLTGLMISLSDD</sequence>
<feature type="transmembrane region" description="Helical" evidence="1">
    <location>
        <begin position="210"/>
        <end position="231"/>
    </location>
</feature>
<proteinExistence type="predicted"/>
<dbReference type="eggNOG" id="COG5061">
    <property type="taxonomic scope" value="Bacteria"/>
</dbReference>
<evidence type="ECO:0000313" key="3">
    <source>
        <dbReference type="Proteomes" id="UP000027821"/>
    </source>
</evidence>
<feature type="transmembrane region" description="Helical" evidence="1">
    <location>
        <begin position="163"/>
        <end position="189"/>
    </location>
</feature>
<keyword evidence="1" id="KW-1133">Transmembrane helix</keyword>